<dbReference type="AlphaFoldDB" id="A0A3S5IUI1"/>
<keyword evidence="5" id="KW-1185">Reference proteome</keyword>
<evidence type="ECO:0000256" key="1">
    <source>
        <dbReference type="SAM" id="Phobius"/>
    </source>
</evidence>
<evidence type="ECO:0000313" key="5">
    <source>
        <dbReference type="Proteomes" id="UP000284403"/>
    </source>
</evidence>
<feature type="signal peptide" evidence="2">
    <location>
        <begin position="1"/>
        <end position="23"/>
    </location>
</feature>
<comment type="caution">
    <text evidence="4">The sequence shown here is derived from an EMBL/GenBank/DDBJ whole genome shotgun (WGS) entry which is preliminary data.</text>
</comment>
<accession>A0A3S5IUI1</accession>
<organism evidence="4 5">
    <name type="scientific">Trypanosoma conorhini</name>
    <dbReference type="NCBI Taxonomy" id="83891"/>
    <lineage>
        <taxon>Eukaryota</taxon>
        <taxon>Discoba</taxon>
        <taxon>Euglenozoa</taxon>
        <taxon>Kinetoplastea</taxon>
        <taxon>Metakinetoplastina</taxon>
        <taxon>Trypanosomatida</taxon>
        <taxon>Trypanosomatidae</taxon>
        <taxon>Trypanosoma</taxon>
    </lineage>
</organism>
<sequence length="732" mass="77858">MAPAASLFLLLAVLWCGAPAAAAHSVDTCRAGKVTLRNASSVTTTTDVFGATANVTFNFCAPAVGSVCGANSGGFGAGYVEVVADGACVESFTTLLRPPAAGAAQTTTFTVANPNETSTFRVSVQCNSSGAPGEVYSAGDLRSGGTNGSVWFEADFSSVEGCQVNNFFCAASDDCVGASCINGICIDTSCPMLSSVSQVATVPANYLSLVRVTDCYGFPVQGLLAENISVRLNGDSIDDPPLSFAVDNVRRAANLGGVVRITTLMIQQNSHVVSEYEDDLKEHLRAFLVNLTEAGERGNYIALVVFDGSASPVTVQPHTTDLELLQKAVDALPLTMPDPLPTNLYGAVVYGLEASYQMQSTFNESTYTTLVLFSDGFDTAARITKAEAIRKAQYFAAKNVTTLALGISNRSDLLFLRKIATSGYFNAFSMDSLADAFGRLTRQILTLRRNVYYVLLCVPNRKNHVSVEVSLSPSEAFANVHPLQFTVDTSGFTGGCNESVLNGSIVGDNSSFAPAPASVYLPSGGSLTEALGPYASLRFYTNCTADVCLLDVAADVPKRVSPRTVLVLVTPRCVLSPFCFDDAFDDNYTVRSNASAKYQFMLISGVNRSTVFNIVSLAPPHWTVPPPFLSRNLSGVRDLAGEADLSAIVILALSTLLLLAAACACVCRHHWRHSCAAAGDPTPYRRLTPYPAPRAFQKPARRTSLNVPVLPRMEQMGEEGAYGYSARWSGRE</sequence>
<keyword evidence="2" id="KW-0732">Signal</keyword>
<dbReference type="SMART" id="SM00327">
    <property type="entry name" value="VWA"/>
    <property type="match status" value="1"/>
</dbReference>
<dbReference type="InterPro" id="IPR002035">
    <property type="entry name" value="VWF_A"/>
</dbReference>
<dbReference type="EMBL" id="MKKU01000063">
    <property type="protein sequence ID" value="RNF25974.1"/>
    <property type="molecule type" value="Genomic_DNA"/>
</dbReference>
<dbReference type="Pfam" id="PF00092">
    <property type="entry name" value="VWA"/>
    <property type="match status" value="1"/>
</dbReference>
<dbReference type="OrthoDB" id="252110at2759"/>
<gene>
    <name evidence="4" type="ORF">Tco025E_01842</name>
</gene>
<feature type="transmembrane region" description="Helical" evidence="1">
    <location>
        <begin position="645"/>
        <end position="667"/>
    </location>
</feature>
<keyword evidence="1" id="KW-0812">Transmembrane</keyword>
<evidence type="ECO:0000256" key="2">
    <source>
        <dbReference type="SAM" id="SignalP"/>
    </source>
</evidence>
<dbReference type="Proteomes" id="UP000284403">
    <property type="component" value="Unassembled WGS sequence"/>
</dbReference>
<keyword evidence="1" id="KW-1133">Transmembrane helix</keyword>
<feature type="domain" description="VWFA" evidence="3">
    <location>
        <begin position="261"/>
        <end position="444"/>
    </location>
</feature>
<proteinExistence type="predicted"/>
<dbReference type="Gene3D" id="3.40.50.410">
    <property type="entry name" value="von Willebrand factor, type A domain"/>
    <property type="match status" value="1"/>
</dbReference>
<protein>
    <submittedName>
        <fullName evidence="4">von Willebrand factor type A</fullName>
    </submittedName>
</protein>
<dbReference type="InterPro" id="IPR036465">
    <property type="entry name" value="vWFA_dom_sf"/>
</dbReference>
<dbReference type="SUPFAM" id="SSF53300">
    <property type="entry name" value="vWA-like"/>
    <property type="match status" value="1"/>
</dbReference>
<dbReference type="RefSeq" id="XP_029231180.1">
    <property type="nucleotide sequence ID" value="XM_029368778.1"/>
</dbReference>
<keyword evidence="1" id="KW-0472">Membrane</keyword>
<name>A0A3S5IUI1_9TRYP</name>
<dbReference type="CDD" id="cd00198">
    <property type="entry name" value="vWFA"/>
    <property type="match status" value="1"/>
</dbReference>
<evidence type="ECO:0000259" key="3">
    <source>
        <dbReference type="PROSITE" id="PS50234"/>
    </source>
</evidence>
<evidence type="ECO:0000313" key="4">
    <source>
        <dbReference type="EMBL" id="RNF25974.1"/>
    </source>
</evidence>
<feature type="chain" id="PRO_5018757672" evidence="2">
    <location>
        <begin position="24"/>
        <end position="732"/>
    </location>
</feature>
<reference evidence="4 5" key="1">
    <citation type="journal article" date="2018" name="BMC Genomics">
        <title>Genomic comparison of Trypanosoma conorhini and Trypanosoma rangeli to Trypanosoma cruzi strains of high and low virulence.</title>
        <authorList>
            <person name="Bradwell K.R."/>
            <person name="Koparde V.N."/>
            <person name="Matveyev A.V."/>
            <person name="Serrano M.G."/>
            <person name="Alves J.M."/>
            <person name="Parikh H."/>
            <person name="Huang B."/>
            <person name="Lee V."/>
            <person name="Espinosa-Alvarez O."/>
            <person name="Ortiz P.A."/>
            <person name="Costa-Martins A.G."/>
            <person name="Teixeira M.M."/>
            <person name="Buck G.A."/>
        </authorList>
    </citation>
    <scope>NUCLEOTIDE SEQUENCE [LARGE SCALE GENOMIC DNA]</scope>
    <source>
        <strain evidence="4 5">025E</strain>
    </source>
</reference>
<dbReference type="PROSITE" id="PS50234">
    <property type="entry name" value="VWFA"/>
    <property type="match status" value="1"/>
</dbReference>
<dbReference type="GeneID" id="40315453"/>